<evidence type="ECO:0000256" key="1">
    <source>
        <dbReference type="SAM" id="MobiDB-lite"/>
    </source>
</evidence>
<feature type="region of interest" description="Disordered" evidence="1">
    <location>
        <begin position="207"/>
        <end position="230"/>
    </location>
</feature>
<dbReference type="EMBL" id="JBBWUH010000019">
    <property type="protein sequence ID" value="KAK8151164.1"/>
    <property type="molecule type" value="Genomic_DNA"/>
</dbReference>
<organism evidence="2 3">
    <name type="scientific">Phyllosticta citrichinensis</name>
    <dbReference type="NCBI Taxonomy" id="1130410"/>
    <lineage>
        <taxon>Eukaryota</taxon>
        <taxon>Fungi</taxon>
        <taxon>Dikarya</taxon>
        <taxon>Ascomycota</taxon>
        <taxon>Pezizomycotina</taxon>
        <taxon>Dothideomycetes</taxon>
        <taxon>Dothideomycetes incertae sedis</taxon>
        <taxon>Botryosphaeriales</taxon>
        <taxon>Phyllostictaceae</taxon>
        <taxon>Phyllosticta</taxon>
    </lineage>
</organism>
<keyword evidence="3" id="KW-1185">Reference proteome</keyword>
<accession>A0ABR1XES3</accession>
<sequence length="230" mass="25457">MAGGRVRLARVCLPLDSRPSFFFPPTPGSLVSDPPQPVALFLFLPPVFSFRSSRYSSSRASQETSLPFRTSRKPISKHCQPNPVFSSQMAADRAAQAVPTPLLRKYTMPLAVVPLLITFGPSSDRPVARLLPTVSPVLENPPAYRLRASQPWRLVLVHHLNHFSLDSSLPFFLWPASPLSVNPRPRFPHRPRPFATGLRLIVRPNERHAAPKPSSRPPATLSCHLAVSST</sequence>
<evidence type="ECO:0000313" key="3">
    <source>
        <dbReference type="Proteomes" id="UP001456524"/>
    </source>
</evidence>
<comment type="caution">
    <text evidence="2">The sequence shown here is derived from an EMBL/GenBank/DDBJ whole genome shotgun (WGS) entry which is preliminary data.</text>
</comment>
<gene>
    <name evidence="2" type="ORF">IWX90DRAFT_96777</name>
</gene>
<proteinExistence type="predicted"/>
<protein>
    <submittedName>
        <fullName evidence="2">Uncharacterized protein</fullName>
    </submittedName>
</protein>
<name>A0ABR1XES3_9PEZI</name>
<dbReference type="Proteomes" id="UP001456524">
    <property type="component" value="Unassembled WGS sequence"/>
</dbReference>
<reference evidence="2 3" key="1">
    <citation type="journal article" date="2022" name="G3 (Bethesda)">
        <title>Enemy or ally: a genomic approach to elucidate the lifestyle of Phyllosticta citrichinaensis.</title>
        <authorList>
            <person name="Buijs V.A."/>
            <person name="Groenewald J.Z."/>
            <person name="Haridas S."/>
            <person name="LaButti K.M."/>
            <person name="Lipzen A."/>
            <person name="Martin F.M."/>
            <person name="Barry K."/>
            <person name="Grigoriev I.V."/>
            <person name="Crous P.W."/>
            <person name="Seidl M.F."/>
        </authorList>
    </citation>
    <scope>NUCLEOTIDE SEQUENCE [LARGE SCALE GENOMIC DNA]</scope>
    <source>
        <strain evidence="2 3">CBS 129764</strain>
    </source>
</reference>
<evidence type="ECO:0000313" key="2">
    <source>
        <dbReference type="EMBL" id="KAK8151164.1"/>
    </source>
</evidence>